<keyword evidence="3" id="KW-1185">Reference proteome</keyword>
<dbReference type="STRING" id="983920.Y88_3557"/>
<dbReference type="AlphaFoldDB" id="F1ZDR4"/>
<dbReference type="eggNOG" id="ENOG50318I3">
    <property type="taxonomic scope" value="Bacteria"/>
</dbReference>
<feature type="region of interest" description="Disordered" evidence="1">
    <location>
        <begin position="102"/>
        <end position="121"/>
    </location>
</feature>
<evidence type="ECO:0000256" key="1">
    <source>
        <dbReference type="SAM" id="MobiDB-lite"/>
    </source>
</evidence>
<dbReference type="InParanoid" id="F1ZDR4"/>
<feature type="compositionally biased region" description="Basic residues" evidence="1">
    <location>
        <begin position="108"/>
        <end position="121"/>
    </location>
</feature>
<evidence type="ECO:0000313" key="2">
    <source>
        <dbReference type="EMBL" id="EGD57249.1"/>
    </source>
</evidence>
<name>F1ZDR4_9SPHN</name>
<comment type="caution">
    <text evidence="2">The sequence shown here is derived from an EMBL/GenBank/DDBJ whole genome shotgun (WGS) entry which is preliminary data.</text>
</comment>
<proteinExistence type="predicted"/>
<gene>
    <name evidence="2" type="ORF">Y88_3557</name>
</gene>
<organism evidence="2 3">
    <name type="scientific">Novosphingobium nitrogenifigens DSM 19370</name>
    <dbReference type="NCBI Taxonomy" id="983920"/>
    <lineage>
        <taxon>Bacteria</taxon>
        <taxon>Pseudomonadati</taxon>
        <taxon>Pseudomonadota</taxon>
        <taxon>Alphaproteobacteria</taxon>
        <taxon>Sphingomonadales</taxon>
        <taxon>Sphingomonadaceae</taxon>
        <taxon>Novosphingobium</taxon>
    </lineage>
</organism>
<dbReference type="HOGENOM" id="CLU_140319_0_0_5"/>
<dbReference type="EMBL" id="AEWJ01000066">
    <property type="protein sequence ID" value="EGD57249.1"/>
    <property type="molecule type" value="Genomic_DNA"/>
</dbReference>
<evidence type="ECO:0000313" key="3">
    <source>
        <dbReference type="Proteomes" id="UP000004728"/>
    </source>
</evidence>
<sequence>MLARIEGGQWEVRDRSSPDDRALLCIADGRGLIQLRHQGQACRSFIVEDTPRRVTVHYACAGEGYGQTTVRFETSRVVRLDAQGIAGGLPFAFSADARRIGECERPKPRPRHSIAKRHRAR</sequence>
<reference evidence="2 3" key="1">
    <citation type="journal article" date="2012" name="J. Bacteriol.">
        <title>Draft Genome Sequence of Novosphingobium nitrogenifigens Y88T.</title>
        <authorList>
            <person name="Strabala T.J."/>
            <person name="Macdonald L."/>
            <person name="Liu V."/>
            <person name="Smit A.M."/>
        </authorList>
    </citation>
    <scope>NUCLEOTIDE SEQUENCE [LARGE SCALE GENOMIC DNA]</scope>
    <source>
        <strain evidence="2 3">DSM 19370</strain>
    </source>
</reference>
<protein>
    <submittedName>
        <fullName evidence="2">Uncharacterized protein</fullName>
    </submittedName>
</protein>
<accession>F1ZDR4</accession>
<dbReference type="OrthoDB" id="7595119at2"/>
<dbReference type="Proteomes" id="UP000004728">
    <property type="component" value="Unassembled WGS sequence"/>
</dbReference>